<dbReference type="RefSeq" id="WP_378265698.1">
    <property type="nucleotide sequence ID" value="NZ_JBHUKR010000007.1"/>
</dbReference>
<dbReference type="GO" id="GO:0006508">
    <property type="term" value="P:proteolysis"/>
    <property type="evidence" value="ECO:0007669"/>
    <property type="project" value="UniProtKB-KW"/>
</dbReference>
<evidence type="ECO:0000256" key="7">
    <source>
        <dbReference type="ARBA" id="ARBA00023145"/>
    </source>
</evidence>
<evidence type="ECO:0000256" key="5">
    <source>
        <dbReference type="ARBA" id="ARBA00022825"/>
    </source>
</evidence>
<dbReference type="Pfam" id="PF09286">
    <property type="entry name" value="Pro-kuma_activ"/>
    <property type="match status" value="1"/>
</dbReference>
<dbReference type="PROSITE" id="PS51695">
    <property type="entry name" value="SEDOLISIN"/>
    <property type="match status" value="1"/>
</dbReference>
<dbReference type="GO" id="GO:0008233">
    <property type="term" value="F:peptidase activity"/>
    <property type="evidence" value="ECO:0007669"/>
    <property type="project" value="UniProtKB-KW"/>
</dbReference>
<evidence type="ECO:0000259" key="9">
    <source>
        <dbReference type="PROSITE" id="PS51695"/>
    </source>
</evidence>
<feature type="domain" description="Peptidase S53" evidence="9">
    <location>
        <begin position="261"/>
        <end position="649"/>
    </location>
</feature>
<dbReference type="SMART" id="SM00944">
    <property type="entry name" value="Pro-kuma_activ"/>
    <property type="match status" value="1"/>
</dbReference>
<evidence type="ECO:0000313" key="11">
    <source>
        <dbReference type="Proteomes" id="UP001597417"/>
    </source>
</evidence>
<reference evidence="11" key="1">
    <citation type="journal article" date="2019" name="Int. J. Syst. Evol. Microbiol.">
        <title>The Global Catalogue of Microorganisms (GCM) 10K type strain sequencing project: providing services to taxonomists for standard genome sequencing and annotation.</title>
        <authorList>
            <consortium name="The Broad Institute Genomics Platform"/>
            <consortium name="The Broad Institute Genome Sequencing Center for Infectious Disease"/>
            <person name="Wu L."/>
            <person name="Ma J."/>
        </authorList>
    </citation>
    <scope>NUCLEOTIDE SEQUENCE [LARGE SCALE GENOMIC DNA]</scope>
    <source>
        <strain evidence="11">CGMCC 4.7645</strain>
    </source>
</reference>
<dbReference type="CDD" id="cd04056">
    <property type="entry name" value="Peptidases_S53"/>
    <property type="match status" value="1"/>
</dbReference>
<accession>A0ABW5FU06</accession>
<dbReference type="InterPro" id="IPR050819">
    <property type="entry name" value="Tripeptidyl-peptidase_I"/>
</dbReference>
<evidence type="ECO:0000256" key="6">
    <source>
        <dbReference type="ARBA" id="ARBA00022837"/>
    </source>
</evidence>
<keyword evidence="2 10" id="KW-0645">Protease</keyword>
<dbReference type="InterPro" id="IPR015366">
    <property type="entry name" value="S53_propep"/>
</dbReference>
<evidence type="ECO:0000313" key="10">
    <source>
        <dbReference type="EMBL" id="MFD2417719.1"/>
    </source>
</evidence>
<feature type="region of interest" description="Disordered" evidence="8">
    <location>
        <begin position="1"/>
        <end position="23"/>
    </location>
</feature>
<gene>
    <name evidence="10" type="ORF">ACFSXZ_15440</name>
</gene>
<keyword evidence="4" id="KW-0378">Hydrolase</keyword>
<dbReference type="PANTHER" id="PTHR14218:SF15">
    <property type="entry name" value="TRIPEPTIDYL-PEPTIDASE 1"/>
    <property type="match status" value="1"/>
</dbReference>
<evidence type="ECO:0000256" key="1">
    <source>
        <dbReference type="ARBA" id="ARBA00001913"/>
    </source>
</evidence>
<dbReference type="PROSITE" id="PS00138">
    <property type="entry name" value="SUBTILASE_SER"/>
    <property type="match status" value="1"/>
</dbReference>
<dbReference type="EMBL" id="JBHUKR010000007">
    <property type="protein sequence ID" value="MFD2417719.1"/>
    <property type="molecule type" value="Genomic_DNA"/>
</dbReference>
<proteinExistence type="predicted"/>
<name>A0ABW5FU06_9PSEU</name>
<dbReference type="InterPro" id="IPR036852">
    <property type="entry name" value="Peptidase_S8/S53_dom_sf"/>
</dbReference>
<dbReference type="Gene3D" id="3.40.50.200">
    <property type="entry name" value="Peptidase S8/S53 domain"/>
    <property type="match status" value="1"/>
</dbReference>
<dbReference type="SUPFAM" id="SSF54897">
    <property type="entry name" value="Protease propeptides/inhibitors"/>
    <property type="match status" value="1"/>
</dbReference>
<dbReference type="InterPro" id="IPR030400">
    <property type="entry name" value="Sedolisin_dom"/>
</dbReference>
<dbReference type="InterPro" id="IPR023828">
    <property type="entry name" value="Peptidase_S8_Ser-AS"/>
</dbReference>
<feature type="compositionally biased region" description="Low complexity" evidence="8">
    <location>
        <begin position="473"/>
        <end position="482"/>
    </location>
</feature>
<dbReference type="Proteomes" id="UP001597417">
    <property type="component" value="Unassembled WGS sequence"/>
</dbReference>
<keyword evidence="6" id="KW-0106">Calcium</keyword>
<keyword evidence="5" id="KW-0720">Serine protease</keyword>
<comment type="cofactor">
    <cofactor evidence="1">
        <name>Ca(2+)</name>
        <dbReference type="ChEBI" id="CHEBI:29108"/>
    </cofactor>
</comment>
<sequence length="1037" mass="104105">MAKSFADESMLPRTGRPTNRRRERGVAVAAAIALGISIGQAPIATAADVYAGQQPQPVGTAPAVPSGAVPIAAPDAAKPLHLDVELAPRDPAALQAFVTSVSTPGSPRYHQYLGKGQFASVFGATKATIDVVTAALKEQGLTPGQPSADGMSIPVDTTVAKAGEALHTGFAGYRLADGRTTYANTAAPQVASSVKGAVTGIVGLNDFVKPVAHHVAPRHQVTAPKDAVTPHAAQPNSAAPSYCSSIANLLASNGLTDTQQYWEPQTLSASYAYATNQLYSSYGNTGSGVTVGVFELENYSPADIAAYQQCFGTSAQVSAVRVDGGPTAPPSVTTDVGLESALDIETVIGMAPGASVKVYQGPDNPTPAQYLDVLRRMVTDDAVQVISTSWGMCDSDLQIYDPTLRNSEATVFAAAAAQGQTVVAASGDSGSTGCFHGTTTPTSADLTTDDPASQPGVLAVGGTRMTLPPGGSTVTQTTWNTTSNPPGATGGGVSRYQSLSGAANYQSGVQGAGYSNVCGAASGATCRQVPDVSALADPDTGYLFAFGQDGSGNQYWGIIGGTSGAAPLWAAIVALADASHSCAANGPLGLVNPALYQNAGLLSDVTTGNNDVTASGYTGGLYAAGSGYDLATGLGTPKAPTLVETLCSAKPASVGSSFTPVAPARVLDTRSAIGVPGTSPIGPGGTLSLPLAGSNGVPASGVTAVVLNVTATEPTADGYLTLYPDGQAQPASSNLNFVAGQTIPNLVTVPVGADGAVDIFNRFGNVHVVADLFGYYSTGGGSLFQPMTPARVLDTRSAIGVPGTSPIGPGGTLKLPLAGSNGVPASGVTAVVLNVTATESTVGGYLTLYPDGQAQPASSNLNFDAGQTIPNLVTVPVGSDGAVDIFNRFGNVHVVADIFGYFTNGGTGYKFHASAPQRLLDTRSGQGVAVGQVTPIGGGGVLALPLTDTAGQGNTGPLSSAAALVLNVTVTEPTDGSFVTVYPSGVARPASSNLNFVAGQTIPNAVVAPVNGPAIDFYNHSGNVQLVADLFGYYASN</sequence>
<evidence type="ECO:0000256" key="8">
    <source>
        <dbReference type="SAM" id="MobiDB-lite"/>
    </source>
</evidence>
<keyword evidence="7" id="KW-0865">Zymogen</keyword>
<keyword evidence="3" id="KW-0479">Metal-binding</keyword>
<evidence type="ECO:0000256" key="4">
    <source>
        <dbReference type="ARBA" id="ARBA00022801"/>
    </source>
</evidence>
<organism evidence="10 11">
    <name type="scientific">Amycolatopsis pigmentata</name>
    <dbReference type="NCBI Taxonomy" id="450801"/>
    <lineage>
        <taxon>Bacteria</taxon>
        <taxon>Bacillati</taxon>
        <taxon>Actinomycetota</taxon>
        <taxon>Actinomycetes</taxon>
        <taxon>Pseudonocardiales</taxon>
        <taxon>Pseudonocardiaceae</taxon>
        <taxon>Amycolatopsis</taxon>
    </lineage>
</organism>
<protein>
    <submittedName>
        <fullName evidence="10">Protease pro-enzyme activation domain-containing protein</fullName>
    </submittedName>
</protein>
<keyword evidence="11" id="KW-1185">Reference proteome</keyword>
<feature type="region of interest" description="Disordered" evidence="8">
    <location>
        <begin position="462"/>
        <end position="492"/>
    </location>
</feature>
<dbReference type="SUPFAM" id="SSF52743">
    <property type="entry name" value="Subtilisin-like"/>
    <property type="match status" value="1"/>
</dbReference>
<dbReference type="PANTHER" id="PTHR14218">
    <property type="entry name" value="PROTEASE S8 TRIPEPTIDYL PEPTIDASE I CLN2"/>
    <property type="match status" value="1"/>
</dbReference>
<evidence type="ECO:0000256" key="2">
    <source>
        <dbReference type="ARBA" id="ARBA00022670"/>
    </source>
</evidence>
<comment type="caution">
    <text evidence="10">The sequence shown here is derived from an EMBL/GenBank/DDBJ whole genome shotgun (WGS) entry which is preliminary data.</text>
</comment>
<dbReference type="CDD" id="cd11377">
    <property type="entry name" value="Pro-peptidase_S53"/>
    <property type="match status" value="1"/>
</dbReference>
<evidence type="ECO:0000256" key="3">
    <source>
        <dbReference type="ARBA" id="ARBA00022723"/>
    </source>
</evidence>